<proteinExistence type="predicted"/>
<name>A0A6C0HBJ4_9ZZZZ</name>
<evidence type="ECO:0000313" key="1">
    <source>
        <dbReference type="EMBL" id="QHT77750.1"/>
    </source>
</evidence>
<sequence>MVDAIDWWFGYCVTYDKNKKFNFILFLWFRQIFEKIEYNILIKK</sequence>
<dbReference type="EMBL" id="MN739921">
    <property type="protein sequence ID" value="QHT77750.1"/>
    <property type="molecule type" value="Genomic_DNA"/>
</dbReference>
<reference evidence="1" key="1">
    <citation type="journal article" date="2020" name="Nature">
        <title>Giant virus diversity and host interactions through global metagenomics.</title>
        <authorList>
            <person name="Schulz F."/>
            <person name="Roux S."/>
            <person name="Paez-Espino D."/>
            <person name="Jungbluth S."/>
            <person name="Walsh D.A."/>
            <person name="Denef V.J."/>
            <person name="McMahon K.D."/>
            <person name="Konstantinidis K.T."/>
            <person name="Eloe-Fadrosh E.A."/>
            <person name="Kyrpides N.C."/>
            <person name="Woyke T."/>
        </authorList>
    </citation>
    <scope>NUCLEOTIDE SEQUENCE</scope>
    <source>
        <strain evidence="1">GVMAG-M-3300023179-90</strain>
    </source>
</reference>
<organism evidence="1">
    <name type="scientific">viral metagenome</name>
    <dbReference type="NCBI Taxonomy" id="1070528"/>
    <lineage>
        <taxon>unclassified sequences</taxon>
        <taxon>metagenomes</taxon>
        <taxon>organismal metagenomes</taxon>
    </lineage>
</organism>
<dbReference type="AlphaFoldDB" id="A0A6C0HBJ4"/>
<accession>A0A6C0HBJ4</accession>
<protein>
    <submittedName>
        <fullName evidence="1">Uncharacterized protein</fullName>
    </submittedName>
</protein>